<evidence type="ECO:0000256" key="1">
    <source>
        <dbReference type="SAM" id="MobiDB-lite"/>
    </source>
</evidence>
<protein>
    <submittedName>
        <fullName evidence="2">Uncharacterized protein</fullName>
    </submittedName>
</protein>
<evidence type="ECO:0000313" key="3">
    <source>
        <dbReference type="Proteomes" id="UP000078540"/>
    </source>
</evidence>
<sequence length="230" mass="26530">MEHTAESLHRGWRVPLRHPLFLAPGKKGREKKHAARANSAVGGMHDYNGALPRVFVENPLRRNVYHPQGQIEGKLGQMGGGTVEQSKTRHETNNPKSPAGSVGTVDKGVILHLFLSGFAHTRSRSFLFALFITCRREAPSCLETRHIRYKRDKPPSKKKRRKRKKWIFFDESRYKRTQESLWGPSPFVFLLLLSCSWMKCSRDWRTFQIMSHQRKRAGNGAIMCHLLFIL</sequence>
<accession>A0A151HZJ3</accession>
<proteinExistence type="predicted"/>
<name>A0A151HZJ3_9HYME</name>
<gene>
    <name evidence="2" type="ORF">ALC53_10954</name>
</gene>
<dbReference type="AlphaFoldDB" id="A0A151HZJ3"/>
<dbReference type="Proteomes" id="UP000078540">
    <property type="component" value="Unassembled WGS sequence"/>
</dbReference>
<reference evidence="2 3" key="1">
    <citation type="submission" date="2015-09" db="EMBL/GenBank/DDBJ databases">
        <title>Atta colombica WGS genome.</title>
        <authorList>
            <person name="Nygaard S."/>
            <person name="Hu H."/>
            <person name="Boomsma J."/>
            <person name="Zhang G."/>
        </authorList>
    </citation>
    <scope>NUCLEOTIDE SEQUENCE [LARGE SCALE GENOMIC DNA]</scope>
    <source>
        <strain evidence="2">Treedump-2</strain>
        <tissue evidence="2">Whole body</tissue>
    </source>
</reference>
<organism evidence="2 3">
    <name type="scientific">Atta colombica</name>
    <dbReference type="NCBI Taxonomy" id="520822"/>
    <lineage>
        <taxon>Eukaryota</taxon>
        <taxon>Metazoa</taxon>
        <taxon>Ecdysozoa</taxon>
        <taxon>Arthropoda</taxon>
        <taxon>Hexapoda</taxon>
        <taxon>Insecta</taxon>
        <taxon>Pterygota</taxon>
        <taxon>Neoptera</taxon>
        <taxon>Endopterygota</taxon>
        <taxon>Hymenoptera</taxon>
        <taxon>Apocrita</taxon>
        <taxon>Aculeata</taxon>
        <taxon>Formicoidea</taxon>
        <taxon>Formicidae</taxon>
        <taxon>Myrmicinae</taxon>
        <taxon>Atta</taxon>
    </lineage>
</organism>
<keyword evidence="3" id="KW-1185">Reference proteome</keyword>
<feature type="region of interest" description="Disordered" evidence="1">
    <location>
        <begin position="71"/>
        <end position="101"/>
    </location>
</feature>
<evidence type="ECO:0000313" key="2">
    <source>
        <dbReference type="EMBL" id="KYM78612.1"/>
    </source>
</evidence>
<dbReference type="EMBL" id="KQ976661">
    <property type="protein sequence ID" value="KYM78612.1"/>
    <property type="molecule type" value="Genomic_DNA"/>
</dbReference>